<keyword evidence="1" id="KW-0732">Signal</keyword>
<accession>A0A0D0SUP4</accession>
<dbReference type="PANTHER" id="PTHR32015">
    <property type="entry name" value="FASTING INDUCED LIPASE"/>
    <property type="match status" value="1"/>
</dbReference>
<dbReference type="AlphaFoldDB" id="A0A0D0SUP4"/>
<dbReference type="GeneID" id="93846520"/>
<reference evidence="2 5" key="2">
    <citation type="submission" date="2019-07" db="EMBL/GenBank/DDBJ databases">
        <title>Whole genome shotgun sequence of Staphylococcus gallinarum NBRC 109767.</title>
        <authorList>
            <person name="Hosoyama A."/>
            <person name="Uohara A."/>
            <person name="Ohji S."/>
            <person name="Ichikawa N."/>
        </authorList>
    </citation>
    <scope>NUCLEOTIDE SEQUENCE [LARGE SCALE GENOMIC DNA]</scope>
    <source>
        <strain evidence="2 5">NBRC 109767</strain>
    </source>
</reference>
<dbReference type="PANTHER" id="PTHR32015:SF1">
    <property type="entry name" value="LIPASE"/>
    <property type="match status" value="1"/>
</dbReference>
<keyword evidence="3" id="KW-0378">Hydrolase</keyword>
<dbReference type="EMBL" id="UHDK01000001">
    <property type="protein sequence ID" value="SUM31013.1"/>
    <property type="molecule type" value="Genomic_DNA"/>
</dbReference>
<dbReference type="EC" id="3.1.1.3" evidence="3"/>
<dbReference type="OrthoDB" id="503948at2"/>
<dbReference type="SUPFAM" id="SSF53474">
    <property type="entry name" value="alpha/beta-Hydrolases"/>
    <property type="match status" value="1"/>
</dbReference>
<protein>
    <submittedName>
        <fullName evidence="2 3">Extracellular esterase EstB</fullName>
        <ecNumber evidence="3">3.1.1.3</ecNumber>
    </submittedName>
</protein>
<dbReference type="Proteomes" id="UP000321057">
    <property type="component" value="Unassembled WGS sequence"/>
</dbReference>
<dbReference type="InterPro" id="IPR002918">
    <property type="entry name" value="Lipase_EstA/Esterase_EstB"/>
</dbReference>
<feature type="signal peptide" evidence="1">
    <location>
        <begin position="1"/>
        <end position="28"/>
    </location>
</feature>
<name>A0A0D0SUP4_STAGA</name>
<evidence type="ECO:0000313" key="2">
    <source>
        <dbReference type="EMBL" id="GEQ06312.1"/>
    </source>
</evidence>
<dbReference type="RefSeq" id="WP_042737779.1">
    <property type="nucleotide sequence ID" value="NZ_BKAX01000006.1"/>
</dbReference>
<sequence>MKKIIITFVLSVLLTFSALTSFTPNTEAATTKHNPVVFVHGIGGSASNFYGIKNYLASQGWDRNQFYAVEFYNKQGSNSTNGPQLKRYIDSVLQKTGAKKVDIVAHSMGGANTMYFIKNLGGETKVSNVVTLAGANGLTTNQAINGPGEDNKIKYTSIYSLSDGVVAANLSYLNGGKNIRLPGITHLQFLYNNQVNQYIKDGLNGGGTSLN</sequence>
<gene>
    <name evidence="3" type="primary">estB_1</name>
    <name evidence="2" type="synonym">estB_3</name>
    <name evidence="3" type="ORF">NCTC12195_00418</name>
    <name evidence="2" type="ORF">SGA02_21400</name>
</gene>
<evidence type="ECO:0000313" key="3">
    <source>
        <dbReference type="EMBL" id="SUM31013.1"/>
    </source>
</evidence>
<keyword evidence="5" id="KW-1185">Reference proteome</keyword>
<dbReference type="GO" id="GO:0016042">
    <property type="term" value="P:lipid catabolic process"/>
    <property type="evidence" value="ECO:0007669"/>
    <property type="project" value="InterPro"/>
</dbReference>
<dbReference type="EMBL" id="BKAX01000006">
    <property type="protein sequence ID" value="GEQ06312.1"/>
    <property type="molecule type" value="Genomic_DNA"/>
</dbReference>
<dbReference type="STRING" id="1293.SH09_01160"/>
<dbReference type="Gene3D" id="3.40.50.1820">
    <property type="entry name" value="alpha/beta hydrolase"/>
    <property type="match status" value="1"/>
</dbReference>
<feature type="chain" id="PRO_5044541887" evidence="1">
    <location>
        <begin position="29"/>
        <end position="211"/>
    </location>
</feature>
<evidence type="ECO:0000313" key="4">
    <source>
        <dbReference type="Proteomes" id="UP000255277"/>
    </source>
</evidence>
<dbReference type="Proteomes" id="UP000255277">
    <property type="component" value="Unassembled WGS sequence"/>
</dbReference>
<dbReference type="InterPro" id="IPR029058">
    <property type="entry name" value="AB_hydrolase_fold"/>
</dbReference>
<dbReference type="GO" id="GO:0004806">
    <property type="term" value="F:triacylglycerol lipase activity"/>
    <property type="evidence" value="ECO:0007669"/>
    <property type="project" value="UniProtKB-EC"/>
</dbReference>
<proteinExistence type="predicted"/>
<dbReference type="Pfam" id="PF01674">
    <property type="entry name" value="Lipase_2"/>
    <property type="match status" value="1"/>
</dbReference>
<evidence type="ECO:0000313" key="5">
    <source>
        <dbReference type="Proteomes" id="UP000321057"/>
    </source>
</evidence>
<evidence type="ECO:0000256" key="1">
    <source>
        <dbReference type="SAM" id="SignalP"/>
    </source>
</evidence>
<organism evidence="3 4">
    <name type="scientific">Staphylococcus gallinarum</name>
    <dbReference type="NCBI Taxonomy" id="1293"/>
    <lineage>
        <taxon>Bacteria</taxon>
        <taxon>Bacillati</taxon>
        <taxon>Bacillota</taxon>
        <taxon>Bacilli</taxon>
        <taxon>Bacillales</taxon>
        <taxon>Staphylococcaceae</taxon>
        <taxon>Staphylococcus</taxon>
    </lineage>
</organism>
<reference evidence="3 4" key="1">
    <citation type="submission" date="2018-06" db="EMBL/GenBank/DDBJ databases">
        <authorList>
            <consortium name="Pathogen Informatics"/>
            <person name="Doyle S."/>
        </authorList>
    </citation>
    <scope>NUCLEOTIDE SEQUENCE [LARGE SCALE GENOMIC DNA]</scope>
    <source>
        <strain evidence="3 4">NCTC12195</strain>
    </source>
</reference>